<protein>
    <submittedName>
        <fullName evidence="3">Alpha/beta-Hydrolases superfamily protein</fullName>
    </submittedName>
</protein>
<feature type="compositionally biased region" description="Basic and acidic residues" evidence="1">
    <location>
        <begin position="42"/>
        <end position="51"/>
    </location>
</feature>
<organism evidence="3 4">
    <name type="scientific">Actinidia rufa</name>
    <dbReference type="NCBI Taxonomy" id="165716"/>
    <lineage>
        <taxon>Eukaryota</taxon>
        <taxon>Viridiplantae</taxon>
        <taxon>Streptophyta</taxon>
        <taxon>Embryophyta</taxon>
        <taxon>Tracheophyta</taxon>
        <taxon>Spermatophyta</taxon>
        <taxon>Magnoliopsida</taxon>
        <taxon>eudicotyledons</taxon>
        <taxon>Gunneridae</taxon>
        <taxon>Pentapetalae</taxon>
        <taxon>asterids</taxon>
        <taxon>Ericales</taxon>
        <taxon>Actinidiaceae</taxon>
        <taxon>Actinidia</taxon>
    </lineage>
</organism>
<dbReference type="Proteomes" id="UP000585474">
    <property type="component" value="Unassembled WGS sequence"/>
</dbReference>
<sequence length="68" mass="7337">MDQGETVFIALQDAVPEDVRGKLTVAVSEILHNQGTNFKFDGRISESKSKTQENAGGLSSAGRFTSKH</sequence>
<accession>A0A7J0FJ89</accession>
<comment type="caution">
    <text evidence="3">The sequence shown here is derived from an EMBL/GenBank/DDBJ whole genome shotgun (WGS) entry which is preliminary data.</text>
</comment>
<evidence type="ECO:0000256" key="1">
    <source>
        <dbReference type="SAM" id="MobiDB-lite"/>
    </source>
</evidence>
<keyword evidence="3" id="KW-0378">Hydrolase</keyword>
<name>A0A7J0FJ89_9ERIC</name>
<keyword evidence="4" id="KW-1185">Reference proteome</keyword>
<feature type="region of interest" description="Disordered" evidence="1">
    <location>
        <begin position="42"/>
        <end position="68"/>
    </location>
</feature>
<dbReference type="AlphaFoldDB" id="A0A7J0FJ89"/>
<dbReference type="GO" id="GO:0016787">
    <property type="term" value="F:hydrolase activity"/>
    <property type="evidence" value="ECO:0007669"/>
    <property type="project" value="UniProtKB-KW"/>
</dbReference>
<evidence type="ECO:0000313" key="3">
    <source>
        <dbReference type="EMBL" id="GFY98496.1"/>
    </source>
</evidence>
<evidence type="ECO:0000259" key="2">
    <source>
        <dbReference type="Pfam" id="PF24930"/>
    </source>
</evidence>
<dbReference type="InterPro" id="IPR056652">
    <property type="entry name" value="DUF7750"/>
</dbReference>
<dbReference type="OrthoDB" id="1737683at2759"/>
<dbReference type="EMBL" id="BJWL01000012">
    <property type="protein sequence ID" value="GFY98496.1"/>
    <property type="molecule type" value="Genomic_DNA"/>
</dbReference>
<feature type="domain" description="DUF7750" evidence="2">
    <location>
        <begin position="1"/>
        <end position="32"/>
    </location>
</feature>
<gene>
    <name evidence="3" type="ORF">Acr_12g0010370</name>
</gene>
<reference evidence="3 4" key="1">
    <citation type="submission" date="2019-07" db="EMBL/GenBank/DDBJ databases">
        <title>De Novo Assembly of kiwifruit Actinidia rufa.</title>
        <authorList>
            <person name="Sugita-Konishi S."/>
            <person name="Sato K."/>
            <person name="Mori E."/>
            <person name="Abe Y."/>
            <person name="Kisaki G."/>
            <person name="Hamano K."/>
            <person name="Suezawa K."/>
            <person name="Otani M."/>
            <person name="Fukuda T."/>
            <person name="Manabe T."/>
            <person name="Gomi K."/>
            <person name="Tabuchi M."/>
            <person name="Akimitsu K."/>
            <person name="Kataoka I."/>
        </authorList>
    </citation>
    <scope>NUCLEOTIDE SEQUENCE [LARGE SCALE GENOMIC DNA]</scope>
    <source>
        <strain evidence="4">cv. Fuchu</strain>
    </source>
</reference>
<dbReference type="Pfam" id="PF24930">
    <property type="entry name" value="DUF7750"/>
    <property type="match status" value="1"/>
</dbReference>
<evidence type="ECO:0000313" key="4">
    <source>
        <dbReference type="Proteomes" id="UP000585474"/>
    </source>
</evidence>
<proteinExistence type="predicted"/>